<dbReference type="SMART" id="SM00369">
    <property type="entry name" value="LRR_TYP"/>
    <property type="match status" value="3"/>
</dbReference>
<evidence type="ECO:0000256" key="8">
    <source>
        <dbReference type="ARBA" id="ARBA00038043"/>
    </source>
</evidence>
<evidence type="ECO:0000256" key="4">
    <source>
        <dbReference type="ARBA" id="ARBA00022614"/>
    </source>
</evidence>
<dbReference type="GO" id="GO:0016020">
    <property type="term" value="C:membrane"/>
    <property type="evidence" value="ECO:0007669"/>
    <property type="project" value="UniProtKB-SubCell"/>
</dbReference>
<keyword evidence="5 9" id="KW-0732">Signal</keyword>
<comment type="similarity">
    <text evidence="8">Belongs to the polygalacturonase-inhibiting protein family.</text>
</comment>
<feature type="chain" id="PRO_5024276689" description="Disease resistance R13L4/SHOC-2-like LRR domain-containing protein" evidence="9">
    <location>
        <begin position="27"/>
        <end position="437"/>
    </location>
</feature>
<evidence type="ECO:0000256" key="7">
    <source>
        <dbReference type="ARBA" id="ARBA00023136"/>
    </source>
</evidence>
<dbReference type="PANTHER" id="PTHR48009:SF7">
    <property type="entry name" value="LEUCINE-RICH REPEAT (LRR) FAMILY PROTEIN"/>
    <property type="match status" value="1"/>
</dbReference>
<dbReference type="Proteomes" id="UP000326939">
    <property type="component" value="Chromosome 7"/>
</dbReference>
<evidence type="ECO:0000313" key="12">
    <source>
        <dbReference type="Proteomes" id="UP000326939"/>
    </source>
</evidence>
<dbReference type="Pfam" id="PF23598">
    <property type="entry name" value="LRR_14"/>
    <property type="match status" value="1"/>
</dbReference>
<name>A0A5N5M065_9ROSI</name>
<dbReference type="InterPro" id="IPR055414">
    <property type="entry name" value="LRR_R13L4/SHOC2-like"/>
</dbReference>
<dbReference type="InterPro" id="IPR003591">
    <property type="entry name" value="Leu-rich_rpt_typical-subtyp"/>
</dbReference>
<gene>
    <name evidence="11" type="ORF">DKX38_010972</name>
</gene>
<reference evidence="12" key="1">
    <citation type="journal article" date="2019" name="Gigascience">
        <title>De novo genome assembly of the endangered Acer yangbiense, a plant species with extremely small populations endemic to Yunnan Province, China.</title>
        <authorList>
            <person name="Yang J."/>
            <person name="Wariss H.M."/>
            <person name="Tao L."/>
            <person name="Zhang R."/>
            <person name="Yun Q."/>
            <person name="Hollingsworth P."/>
            <person name="Dao Z."/>
            <person name="Luo G."/>
            <person name="Guo H."/>
            <person name="Ma Y."/>
            <person name="Sun W."/>
        </authorList>
    </citation>
    <scope>NUCLEOTIDE SEQUENCE [LARGE SCALE GENOMIC DNA]</scope>
    <source>
        <strain evidence="12">cv. br00</strain>
    </source>
</reference>
<keyword evidence="3" id="KW-0964">Secreted</keyword>
<dbReference type="EMBL" id="VDCV01000007">
    <property type="protein sequence ID" value="KAB5547566.1"/>
    <property type="molecule type" value="Genomic_DNA"/>
</dbReference>
<dbReference type="InterPro" id="IPR001611">
    <property type="entry name" value="Leu-rich_rpt"/>
</dbReference>
<comment type="caution">
    <text evidence="11">The sequence shown here is derived from an EMBL/GenBank/DDBJ whole genome shotgun (WGS) entry which is preliminary data.</text>
</comment>
<evidence type="ECO:0000256" key="5">
    <source>
        <dbReference type="ARBA" id="ARBA00022729"/>
    </source>
</evidence>
<feature type="domain" description="Disease resistance R13L4/SHOC-2-like LRR" evidence="10">
    <location>
        <begin position="108"/>
        <end position="232"/>
    </location>
</feature>
<evidence type="ECO:0000256" key="3">
    <source>
        <dbReference type="ARBA" id="ARBA00022512"/>
    </source>
</evidence>
<evidence type="ECO:0000256" key="1">
    <source>
        <dbReference type="ARBA" id="ARBA00004191"/>
    </source>
</evidence>
<keyword evidence="4" id="KW-0433">Leucine-rich repeat</keyword>
<evidence type="ECO:0000256" key="9">
    <source>
        <dbReference type="SAM" id="SignalP"/>
    </source>
</evidence>
<proteinExistence type="inferred from homology"/>
<keyword evidence="12" id="KW-1185">Reference proteome</keyword>
<dbReference type="PANTHER" id="PTHR48009">
    <property type="entry name" value="LEUCINE-RICH REPEAT (LRR) FAMILY PROTEIN"/>
    <property type="match status" value="1"/>
</dbReference>
<evidence type="ECO:0000256" key="6">
    <source>
        <dbReference type="ARBA" id="ARBA00022737"/>
    </source>
</evidence>
<keyword evidence="6" id="KW-0677">Repeat</keyword>
<comment type="subcellular location">
    <subcellularLocation>
        <location evidence="2">Membrane</location>
    </subcellularLocation>
    <subcellularLocation>
        <location evidence="1">Secreted</location>
        <location evidence="1">Cell wall</location>
    </subcellularLocation>
</comment>
<sequence>MGALKFPSFALVLLVTVTRLLVGAESKTFWGDIEVLKEVKNAVDRNSVNPGSCLSSWDFTVDPCDNLFSESFTCGFRCDIVVSESSRVTELSLDQAGYSGSLTSISWNLPYLQTLDLSNNFFYGQIPESVSNLTQLSRLGLSRNMFSGEIPTSIGSLSSLEELYLDNNNLQGNIPASFNGLVSLKRLEIQSNKLDGEFPELGSLKNLSFLDASENAVSGNVPLTLPESLVQISMRNNSLQGKLHPQSFKNLAFLQVLDLSHNNLSDSVPLPLFTHPSLQQLTLSFNSFTSVQSPPFPLTTVLQSEAIAIDLSNNELRGFLPSFMALMPKLSALSLENNKFSGGNYLYGPIPDRLMELQPGFADVRLNDNCLYRCPVSFFFCRGGDQKSPVECLMLCPREFKGRGTDAHKVLFGHASPCAPDPSGKCQKIDDVYSLHV</sequence>
<dbReference type="SUPFAM" id="SSF52058">
    <property type="entry name" value="L domain-like"/>
    <property type="match status" value="1"/>
</dbReference>
<feature type="signal peptide" evidence="9">
    <location>
        <begin position="1"/>
        <end position="26"/>
    </location>
</feature>
<dbReference type="Pfam" id="PF00560">
    <property type="entry name" value="LRR_1"/>
    <property type="match status" value="1"/>
</dbReference>
<keyword evidence="3" id="KW-0134">Cell wall</keyword>
<dbReference type="Gene3D" id="3.80.10.10">
    <property type="entry name" value="Ribonuclease Inhibitor"/>
    <property type="match status" value="2"/>
</dbReference>
<protein>
    <recommendedName>
        <fullName evidence="10">Disease resistance R13L4/SHOC-2-like LRR domain-containing protein</fullName>
    </recommendedName>
</protein>
<evidence type="ECO:0000256" key="2">
    <source>
        <dbReference type="ARBA" id="ARBA00004370"/>
    </source>
</evidence>
<dbReference type="FunFam" id="3.80.10.10:FF:000400">
    <property type="entry name" value="Nuclear pore complex protein NUP107"/>
    <property type="match status" value="1"/>
</dbReference>
<accession>A0A5N5M065</accession>
<organism evidence="11 12">
    <name type="scientific">Salix brachista</name>
    <dbReference type="NCBI Taxonomy" id="2182728"/>
    <lineage>
        <taxon>Eukaryota</taxon>
        <taxon>Viridiplantae</taxon>
        <taxon>Streptophyta</taxon>
        <taxon>Embryophyta</taxon>
        <taxon>Tracheophyta</taxon>
        <taxon>Spermatophyta</taxon>
        <taxon>Magnoliopsida</taxon>
        <taxon>eudicotyledons</taxon>
        <taxon>Gunneridae</taxon>
        <taxon>Pentapetalae</taxon>
        <taxon>rosids</taxon>
        <taxon>fabids</taxon>
        <taxon>Malpighiales</taxon>
        <taxon>Salicaceae</taxon>
        <taxon>Saliceae</taxon>
        <taxon>Salix</taxon>
    </lineage>
</organism>
<evidence type="ECO:0000313" key="11">
    <source>
        <dbReference type="EMBL" id="KAB5547566.1"/>
    </source>
</evidence>
<keyword evidence="7" id="KW-0472">Membrane</keyword>
<evidence type="ECO:0000259" key="10">
    <source>
        <dbReference type="Pfam" id="PF23598"/>
    </source>
</evidence>
<dbReference type="InterPro" id="IPR032675">
    <property type="entry name" value="LRR_dom_sf"/>
</dbReference>
<dbReference type="PROSITE" id="PS51450">
    <property type="entry name" value="LRR"/>
    <property type="match status" value="1"/>
</dbReference>
<dbReference type="AlphaFoldDB" id="A0A5N5M065"/>
<dbReference type="InterPro" id="IPR053213">
    <property type="entry name" value="RLP29"/>
</dbReference>